<name>A0ABD4Z8A0_9CREN</name>
<sequence length="105" mass="12320">MSQSSIQTLLDVAKEICLKYNVLCINIKDSTESEKLLMLSMTWIENFFYIDPQICITDFDCVESLIKMHKEVFEYAQRGEYIINLDKERFLEAVEKLLKLSQNQG</sequence>
<evidence type="ECO:0000313" key="2">
    <source>
        <dbReference type="Proteomes" id="UP001529235"/>
    </source>
</evidence>
<comment type="caution">
    <text evidence="1">The sequence shown here is derived from an EMBL/GenBank/DDBJ whole genome shotgun (WGS) entry which is preliminary data.</text>
</comment>
<accession>A0ABD4Z8A0</accession>
<dbReference type="Proteomes" id="UP001529235">
    <property type="component" value="Unassembled WGS sequence"/>
</dbReference>
<dbReference type="EMBL" id="JASNVW010000008">
    <property type="protein sequence ID" value="MDK6029435.1"/>
    <property type="molecule type" value="Genomic_DNA"/>
</dbReference>
<protein>
    <submittedName>
        <fullName evidence="1">Uncharacterized protein</fullName>
    </submittedName>
</protein>
<gene>
    <name evidence="1" type="ORF">QPL79_08670</name>
</gene>
<keyword evidence="2" id="KW-1185">Reference proteome</keyword>
<evidence type="ECO:0000313" key="1">
    <source>
        <dbReference type="EMBL" id="MDK6029435.1"/>
    </source>
</evidence>
<organism evidence="1 2">
    <name type="scientific">Ignisphaera cupida</name>
    <dbReference type="NCBI Taxonomy" id="3050454"/>
    <lineage>
        <taxon>Archaea</taxon>
        <taxon>Thermoproteota</taxon>
        <taxon>Thermoprotei</taxon>
        <taxon>Desulfurococcales</taxon>
        <taxon>Desulfurococcaceae</taxon>
        <taxon>Ignisphaera</taxon>
    </lineage>
</organism>
<proteinExistence type="predicted"/>
<dbReference type="RefSeq" id="WP_285274420.1">
    <property type="nucleotide sequence ID" value="NZ_JASNVW010000008.1"/>
</dbReference>
<dbReference type="AlphaFoldDB" id="A0ABD4Z8A0"/>
<reference evidence="1 2" key="1">
    <citation type="submission" date="2023-05" db="EMBL/GenBank/DDBJ databases">
        <title>A new hyperthermophilic archaea 'Ignisphaera cupida' sp. nov. and description of the family 'Ignisphaeraceae' fam. nov.</title>
        <authorList>
            <person name="Podosokorskaya O.A."/>
            <person name="Elcheninov A.G."/>
            <person name="Klukina A."/>
            <person name="Merkel A.Y."/>
        </authorList>
    </citation>
    <scope>NUCLEOTIDE SEQUENCE [LARGE SCALE GENOMIC DNA]</scope>
    <source>
        <strain evidence="1 2">4213-co</strain>
    </source>
</reference>